<dbReference type="Gene3D" id="3.30.1330.60">
    <property type="entry name" value="OmpA-like domain"/>
    <property type="match status" value="1"/>
</dbReference>
<evidence type="ECO:0000256" key="4">
    <source>
        <dbReference type="PROSITE-ProRule" id="PRU00473"/>
    </source>
</evidence>
<reference evidence="7" key="1">
    <citation type="submission" date="2021-12" db="EMBL/GenBank/DDBJ databases">
        <title>Discovery of the Pendulisporaceae a myxobacterial family with distinct sporulation behavior and unique specialized metabolism.</title>
        <authorList>
            <person name="Garcia R."/>
            <person name="Popoff A."/>
            <person name="Bader C.D."/>
            <person name="Loehr J."/>
            <person name="Walesch S."/>
            <person name="Walt C."/>
            <person name="Boldt J."/>
            <person name="Bunk B."/>
            <person name="Haeckl F.J.F.P.J."/>
            <person name="Gunesch A.P."/>
            <person name="Birkelbach J."/>
            <person name="Nuebel U."/>
            <person name="Pietschmann T."/>
            <person name="Bach T."/>
            <person name="Mueller R."/>
        </authorList>
    </citation>
    <scope>NUCLEOTIDE SEQUENCE</scope>
    <source>
        <strain evidence="7">MSr11367</strain>
    </source>
</reference>
<dbReference type="SUPFAM" id="SSF103088">
    <property type="entry name" value="OmpA-like"/>
    <property type="match status" value="1"/>
</dbReference>
<evidence type="ECO:0000256" key="3">
    <source>
        <dbReference type="ARBA" id="ARBA00023237"/>
    </source>
</evidence>
<evidence type="ECO:0000313" key="7">
    <source>
        <dbReference type="EMBL" id="WXB07552.1"/>
    </source>
</evidence>
<keyword evidence="2 4" id="KW-0472">Membrane</keyword>
<evidence type="ECO:0000313" key="8">
    <source>
        <dbReference type="Proteomes" id="UP001374803"/>
    </source>
</evidence>
<dbReference type="PROSITE" id="PS51257">
    <property type="entry name" value="PROKAR_LIPOPROTEIN"/>
    <property type="match status" value="1"/>
</dbReference>
<dbReference type="InterPro" id="IPR050330">
    <property type="entry name" value="Bact_OuterMem_StrucFunc"/>
</dbReference>
<feature type="region of interest" description="Disordered" evidence="5">
    <location>
        <begin position="35"/>
        <end position="61"/>
    </location>
</feature>
<dbReference type="PRINTS" id="PR01021">
    <property type="entry name" value="OMPADOMAIN"/>
</dbReference>
<dbReference type="InterPro" id="IPR006664">
    <property type="entry name" value="OMP_bac"/>
</dbReference>
<organism evidence="7 8">
    <name type="scientific">Pendulispora rubella</name>
    <dbReference type="NCBI Taxonomy" id="2741070"/>
    <lineage>
        <taxon>Bacteria</taxon>
        <taxon>Pseudomonadati</taxon>
        <taxon>Myxococcota</taxon>
        <taxon>Myxococcia</taxon>
        <taxon>Myxococcales</taxon>
        <taxon>Sorangiineae</taxon>
        <taxon>Pendulisporaceae</taxon>
        <taxon>Pendulispora</taxon>
    </lineage>
</organism>
<protein>
    <submittedName>
        <fullName evidence="7">OmpA family protein</fullName>
    </submittedName>
</protein>
<feature type="domain" description="OmpA-like" evidence="6">
    <location>
        <begin position="62"/>
        <end position="181"/>
    </location>
</feature>
<accession>A0ABZ2L9E5</accession>
<dbReference type="InterPro" id="IPR006665">
    <property type="entry name" value="OmpA-like"/>
</dbReference>
<gene>
    <name evidence="7" type="ORF">LVJ94_09930</name>
</gene>
<comment type="subcellular location">
    <subcellularLocation>
        <location evidence="1">Cell outer membrane</location>
    </subcellularLocation>
</comment>
<dbReference type="Proteomes" id="UP001374803">
    <property type="component" value="Chromosome"/>
</dbReference>
<feature type="compositionally biased region" description="Basic and acidic residues" evidence="5">
    <location>
        <begin position="188"/>
        <end position="205"/>
    </location>
</feature>
<dbReference type="Pfam" id="PF00691">
    <property type="entry name" value="OmpA"/>
    <property type="match status" value="1"/>
</dbReference>
<sequence>MTSHRILPQVVAASLLLGVAACGGSTQFQSAQAVAINGTPPPPPPAPPPPPEAPKPPPRVELRDNKIDFKEKIQFQVNKAIIKEESFSLLHDIAEVIKQNPQVKKISIEGHASAEGSAAANKKLSDARAKAVAEFLVKKEGVDVGRLASKGWGVEKPIASNDNEEGREKNRRVEFLVTEQEVTAKKVEIDPATGKERIIDEKKSLVEAPNAAPAAGADAAADSKKLNAEGKKKPGAEGAAKKPDEAHHKKGDAKKPEEKK</sequence>
<keyword evidence="3" id="KW-0998">Cell outer membrane</keyword>
<dbReference type="EMBL" id="CP089983">
    <property type="protein sequence ID" value="WXB07552.1"/>
    <property type="molecule type" value="Genomic_DNA"/>
</dbReference>
<evidence type="ECO:0000256" key="1">
    <source>
        <dbReference type="ARBA" id="ARBA00004442"/>
    </source>
</evidence>
<feature type="region of interest" description="Disordered" evidence="5">
    <location>
        <begin position="188"/>
        <end position="260"/>
    </location>
</feature>
<evidence type="ECO:0000259" key="6">
    <source>
        <dbReference type="PROSITE" id="PS51123"/>
    </source>
</evidence>
<proteinExistence type="predicted"/>
<dbReference type="InterPro" id="IPR036737">
    <property type="entry name" value="OmpA-like_sf"/>
</dbReference>
<evidence type="ECO:0000256" key="2">
    <source>
        <dbReference type="ARBA" id="ARBA00023136"/>
    </source>
</evidence>
<keyword evidence="8" id="KW-1185">Reference proteome</keyword>
<dbReference type="PROSITE" id="PS51123">
    <property type="entry name" value="OMPA_2"/>
    <property type="match status" value="1"/>
</dbReference>
<evidence type="ECO:0000256" key="5">
    <source>
        <dbReference type="SAM" id="MobiDB-lite"/>
    </source>
</evidence>
<name>A0ABZ2L9E5_9BACT</name>
<dbReference type="PANTHER" id="PTHR30329">
    <property type="entry name" value="STATOR ELEMENT OF FLAGELLAR MOTOR COMPLEX"/>
    <property type="match status" value="1"/>
</dbReference>
<feature type="compositionally biased region" description="Basic and acidic residues" evidence="5">
    <location>
        <begin position="221"/>
        <end position="260"/>
    </location>
</feature>
<dbReference type="RefSeq" id="WP_394837214.1">
    <property type="nucleotide sequence ID" value="NZ_CP089929.1"/>
</dbReference>
<feature type="compositionally biased region" description="Low complexity" evidence="5">
    <location>
        <begin position="208"/>
        <end position="220"/>
    </location>
</feature>
<dbReference type="PANTHER" id="PTHR30329:SF21">
    <property type="entry name" value="LIPOPROTEIN YIAD-RELATED"/>
    <property type="match status" value="1"/>
</dbReference>
<feature type="compositionally biased region" description="Pro residues" evidence="5">
    <location>
        <begin position="39"/>
        <end position="57"/>
    </location>
</feature>
<dbReference type="CDD" id="cd07185">
    <property type="entry name" value="OmpA_C-like"/>
    <property type="match status" value="1"/>
</dbReference>